<dbReference type="SMART" id="SM00530">
    <property type="entry name" value="HTH_XRE"/>
    <property type="match status" value="1"/>
</dbReference>
<feature type="domain" description="HTH cro/C1-type" evidence="4">
    <location>
        <begin position="11"/>
        <end position="65"/>
    </location>
</feature>
<keyword evidence="2" id="KW-0238">DNA-binding</keyword>
<evidence type="ECO:0000256" key="3">
    <source>
        <dbReference type="ARBA" id="ARBA00023163"/>
    </source>
</evidence>
<dbReference type="OrthoDB" id="7790108at2"/>
<dbReference type="GO" id="GO:0005829">
    <property type="term" value="C:cytosol"/>
    <property type="evidence" value="ECO:0007669"/>
    <property type="project" value="TreeGrafter"/>
</dbReference>
<comment type="caution">
    <text evidence="5">The sequence shown here is derived from an EMBL/GenBank/DDBJ whole genome shotgun (WGS) entry which is preliminary data.</text>
</comment>
<dbReference type="GO" id="GO:0003677">
    <property type="term" value="F:DNA binding"/>
    <property type="evidence" value="ECO:0007669"/>
    <property type="project" value="UniProtKB-KW"/>
</dbReference>
<keyword evidence="6" id="KW-1185">Reference proteome</keyword>
<protein>
    <submittedName>
        <fullName evidence="5">Transcriptional regulator, putative</fullName>
    </submittedName>
</protein>
<organism evidence="5 6">
    <name type="scientific">Pseudooceanicola batsensis (strain ATCC BAA-863 / DSM 15984 / KCTC 12145 / HTCC2597)</name>
    <name type="common">Oceanicola batsensis</name>
    <dbReference type="NCBI Taxonomy" id="252305"/>
    <lineage>
        <taxon>Bacteria</taxon>
        <taxon>Pseudomonadati</taxon>
        <taxon>Pseudomonadota</taxon>
        <taxon>Alphaproteobacteria</taxon>
        <taxon>Rhodobacterales</taxon>
        <taxon>Paracoccaceae</taxon>
        <taxon>Pseudooceanicola</taxon>
    </lineage>
</organism>
<evidence type="ECO:0000256" key="2">
    <source>
        <dbReference type="ARBA" id="ARBA00023125"/>
    </source>
</evidence>
<dbReference type="InterPro" id="IPR010982">
    <property type="entry name" value="Lambda_DNA-bd_dom_sf"/>
</dbReference>
<dbReference type="STRING" id="252305.OB2597_05795"/>
<reference evidence="5 6" key="1">
    <citation type="journal article" date="2010" name="J. Bacteriol.">
        <title>Genome sequences of Oceanicola granulosus HTCC2516(T) and Oceanicola batsensis HTCC2597(TDelta).</title>
        <authorList>
            <person name="Thrash J.C."/>
            <person name="Cho J.C."/>
            <person name="Vergin K.L."/>
            <person name="Giovannoni S.J."/>
        </authorList>
    </citation>
    <scope>NUCLEOTIDE SEQUENCE [LARGE SCALE GENOMIC DNA]</scope>
    <source>
        <strain evidence="6">ATCC BAA-863 / DSM 15984 / KCTC 12145 / HTCC2597</strain>
    </source>
</reference>
<name>A3TSZ4_PSEBH</name>
<dbReference type="eggNOG" id="COG3800">
    <property type="taxonomic scope" value="Bacteria"/>
</dbReference>
<dbReference type="InterPro" id="IPR001387">
    <property type="entry name" value="Cro/C1-type_HTH"/>
</dbReference>
<evidence type="ECO:0000313" key="6">
    <source>
        <dbReference type="Proteomes" id="UP000004318"/>
    </source>
</evidence>
<dbReference type="PANTHER" id="PTHR46797">
    <property type="entry name" value="HTH-TYPE TRANSCRIPTIONAL REGULATOR"/>
    <property type="match status" value="1"/>
</dbReference>
<dbReference type="EMBL" id="AAMO01000001">
    <property type="protein sequence ID" value="EAQ04771.1"/>
    <property type="molecule type" value="Genomic_DNA"/>
</dbReference>
<evidence type="ECO:0000313" key="5">
    <source>
        <dbReference type="EMBL" id="EAQ04771.1"/>
    </source>
</evidence>
<dbReference type="InterPro" id="IPR018653">
    <property type="entry name" value="ScfR_C"/>
</dbReference>
<dbReference type="RefSeq" id="WP_009805388.1">
    <property type="nucleotide sequence ID" value="NZ_CH724131.1"/>
</dbReference>
<dbReference type="GO" id="GO:0003700">
    <property type="term" value="F:DNA-binding transcription factor activity"/>
    <property type="evidence" value="ECO:0007669"/>
    <property type="project" value="TreeGrafter"/>
</dbReference>
<sequence>MPGSGLIGSRIRERRTMVAMRQADLARKVGISASYLNLIEHNRRRIGGKLLLDIAAVLGVEPVHLSEGAEAALVATLREASAAQPTAGAEVETADEFAGRFPGWARLVADQNARIGRLEQAVEALTDRLAHDPHLAASLHEVLSTVTAIHSSASILVETREIEPEWRDRFHRNIHEDSARLAEGAQRLVDELDAGQRREVTLNSPQDEVDAFLDAAGHSFPALEAGGRPEEVLAEVDFGTTAARALARDRVGRIATDAARLPLERLAEALDALPEDAAGREGPDPTVLAEHLGVSPGLVMRRLVALPDDLQDRLLPAAPGLVIADASGTLLYRREAAGFSLPRYGAACPLWPLFAAFTRPMFPIRQRLRLAGRSEGTFLTHAVAEPDQALRADADPGLRAHMLIWPADHDEEEPPRVGVTCRICPRETCASRREPSIMARGA</sequence>
<dbReference type="HOGENOM" id="CLU_051013_0_0_5"/>
<dbReference type="PANTHER" id="PTHR46797:SF23">
    <property type="entry name" value="HTH-TYPE TRANSCRIPTIONAL REGULATOR SUTR"/>
    <property type="match status" value="1"/>
</dbReference>
<keyword evidence="1" id="KW-0805">Transcription regulation</keyword>
<dbReference type="Gene3D" id="1.10.260.40">
    <property type="entry name" value="lambda repressor-like DNA-binding domains"/>
    <property type="match status" value="1"/>
</dbReference>
<dbReference type="Pfam" id="PF09856">
    <property type="entry name" value="ScfRs"/>
    <property type="match status" value="1"/>
</dbReference>
<dbReference type="PROSITE" id="PS50943">
    <property type="entry name" value="HTH_CROC1"/>
    <property type="match status" value="1"/>
</dbReference>
<evidence type="ECO:0000259" key="4">
    <source>
        <dbReference type="PROSITE" id="PS50943"/>
    </source>
</evidence>
<dbReference type="SUPFAM" id="SSF47413">
    <property type="entry name" value="lambda repressor-like DNA-binding domains"/>
    <property type="match status" value="1"/>
</dbReference>
<proteinExistence type="predicted"/>
<evidence type="ECO:0000256" key="1">
    <source>
        <dbReference type="ARBA" id="ARBA00023015"/>
    </source>
</evidence>
<accession>A3TSZ4</accession>
<gene>
    <name evidence="5" type="ORF">OB2597_05795</name>
</gene>
<keyword evidence="3" id="KW-0804">Transcription</keyword>
<dbReference type="CDD" id="cd00093">
    <property type="entry name" value="HTH_XRE"/>
    <property type="match status" value="1"/>
</dbReference>
<dbReference type="eggNOG" id="COG1396">
    <property type="taxonomic scope" value="Bacteria"/>
</dbReference>
<dbReference type="Proteomes" id="UP000004318">
    <property type="component" value="Unassembled WGS sequence"/>
</dbReference>
<dbReference type="InterPro" id="IPR050807">
    <property type="entry name" value="TransReg_Diox_bact_type"/>
</dbReference>
<dbReference type="Pfam" id="PF01381">
    <property type="entry name" value="HTH_3"/>
    <property type="match status" value="1"/>
</dbReference>
<dbReference type="AlphaFoldDB" id="A3TSZ4"/>